<dbReference type="EMBL" id="JXTB01000014">
    <property type="protein sequence ID" value="PON77266.1"/>
    <property type="molecule type" value="Genomic_DNA"/>
</dbReference>
<name>A0A2P5DVD9_PARAD</name>
<keyword evidence="2" id="KW-1185">Reference proteome</keyword>
<proteinExistence type="predicted"/>
<organism evidence="1 2">
    <name type="scientific">Parasponia andersonii</name>
    <name type="common">Sponia andersonii</name>
    <dbReference type="NCBI Taxonomy" id="3476"/>
    <lineage>
        <taxon>Eukaryota</taxon>
        <taxon>Viridiplantae</taxon>
        <taxon>Streptophyta</taxon>
        <taxon>Embryophyta</taxon>
        <taxon>Tracheophyta</taxon>
        <taxon>Spermatophyta</taxon>
        <taxon>Magnoliopsida</taxon>
        <taxon>eudicotyledons</taxon>
        <taxon>Gunneridae</taxon>
        <taxon>Pentapetalae</taxon>
        <taxon>rosids</taxon>
        <taxon>fabids</taxon>
        <taxon>Rosales</taxon>
        <taxon>Cannabaceae</taxon>
        <taxon>Parasponia</taxon>
    </lineage>
</organism>
<dbReference type="AlphaFoldDB" id="A0A2P5DVD9"/>
<evidence type="ECO:0000313" key="1">
    <source>
        <dbReference type="EMBL" id="PON77266.1"/>
    </source>
</evidence>
<sequence length="130" mass="14713">MGFKGDKYTWWNKRYGTSGVMERLDRVLSLPDAAERLEIIEDKINKLLQDQEIYWKQRSRASWLKWGEQLQGQQSVLDSVEPLITAEANESLIKEFSASGIAHALYHIHPTKAPGPDGMPALSTRNTGIS</sequence>
<protein>
    <submittedName>
        <fullName evidence="1">Uncharacterized protein</fullName>
    </submittedName>
</protein>
<dbReference type="Proteomes" id="UP000237105">
    <property type="component" value="Unassembled WGS sequence"/>
</dbReference>
<dbReference type="OrthoDB" id="914234at2759"/>
<evidence type="ECO:0000313" key="2">
    <source>
        <dbReference type="Proteomes" id="UP000237105"/>
    </source>
</evidence>
<accession>A0A2P5DVD9</accession>
<comment type="caution">
    <text evidence="1">The sequence shown here is derived from an EMBL/GenBank/DDBJ whole genome shotgun (WGS) entry which is preliminary data.</text>
</comment>
<reference evidence="2" key="1">
    <citation type="submission" date="2016-06" db="EMBL/GenBank/DDBJ databases">
        <title>Parallel loss of symbiosis genes in relatives of nitrogen-fixing non-legume Parasponia.</title>
        <authorList>
            <person name="Van Velzen R."/>
            <person name="Holmer R."/>
            <person name="Bu F."/>
            <person name="Rutten L."/>
            <person name="Van Zeijl A."/>
            <person name="Liu W."/>
            <person name="Santuari L."/>
            <person name="Cao Q."/>
            <person name="Sharma T."/>
            <person name="Shen D."/>
            <person name="Roswanjaya Y."/>
            <person name="Wardhani T."/>
            <person name="Kalhor M.S."/>
            <person name="Jansen J."/>
            <person name="Van den Hoogen J."/>
            <person name="Gungor B."/>
            <person name="Hartog M."/>
            <person name="Hontelez J."/>
            <person name="Verver J."/>
            <person name="Yang W.-C."/>
            <person name="Schijlen E."/>
            <person name="Repin R."/>
            <person name="Schilthuizen M."/>
            <person name="Schranz E."/>
            <person name="Heidstra R."/>
            <person name="Miyata K."/>
            <person name="Fedorova E."/>
            <person name="Kohlen W."/>
            <person name="Bisseling T."/>
            <person name="Smit S."/>
            <person name="Geurts R."/>
        </authorList>
    </citation>
    <scope>NUCLEOTIDE SEQUENCE [LARGE SCALE GENOMIC DNA]</scope>
    <source>
        <strain evidence="2">cv. WU1-14</strain>
    </source>
</reference>
<gene>
    <name evidence="1" type="ORF">PanWU01x14_028850</name>
</gene>